<dbReference type="Gene3D" id="2.60.120.620">
    <property type="entry name" value="q2cbj1_9rhob like domain"/>
    <property type="match status" value="1"/>
</dbReference>
<dbReference type="GO" id="GO:0016706">
    <property type="term" value="F:2-oxoglutarate-dependent dioxygenase activity"/>
    <property type="evidence" value="ECO:0007669"/>
    <property type="project" value="UniProtKB-ARBA"/>
</dbReference>
<dbReference type="Proteomes" id="UP000215027">
    <property type="component" value="Chromosome I"/>
</dbReference>
<dbReference type="SUPFAM" id="SSF51197">
    <property type="entry name" value="Clavaminate synthase-like"/>
    <property type="match status" value="1"/>
</dbReference>
<gene>
    <name evidence="1" type="ORF">CFX0092_A0755</name>
</gene>
<keyword evidence="2" id="KW-1185">Reference proteome</keyword>
<name>A0A161KAA1_9CHLR</name>
<reference evidence="1" key="1">
    <citation type="submission" date="2016-01" db="EMBL/GenBank/DDBJ databases">
        <authorList>
            <person name="Mcilroy J.S."/>
            <person name="Karst M S."/>
            <person name="Albertsen M."/>
        </authorList>
    </citation>
    <scope>NUCLEOTIDE SEQUENCE</scope>
    <source>
        <strain evidence="1">Cfx-K</strain>
    </source>
</reference>
<dbReference type="KEGG" id="pbf:CFX0092_A0755"/>
<dbReference type="InterPro" id="IPR008775">
    <property type="entry name" value="Phytyl_CoA_dOase-like"/>
</dbReference>
<proteinExistence type="predicted"/>
<dbReference type="Pfam" id="PF05721">
    <property type="entry name" value="PhyH"/>
    <property type="match status" value="1"/>
</dbReference>
<protein>
    <recommendedName>
        <fullName evidence="3">Phytanoyl-CoA dioxygenase</fullName>
    </recommendedName>
</protein>
<accession>A0A161KAA1</accession>
<evidence type="ECO:0000313" key="2">
    <source>
        <dbReference type="Proteomes" id="UP000215027"/>
    </source>
</evidence>
<evidence type="ECO:0000313" key="1">
    <source>
        <dbReference type="EMBL" id="CUS02633.2"/>
    </source>
</evidence>
<organism evidence="1 2">
    <name type="scientific">Candidatus Promineifilum breve</name>
    <dbReference type="NCBI Taxonomy" id="1806508"/>
    <lineage>
        <taxon>Bacteria</taxon>
        <taxon>Bacillati</taxon>
        <taxon>Chloroflexota</taxon>
        <taxon>Ardenticatenia</taxon>
        <taxon>Candidatus Promineifilales</taxon>
        <taxon>Candidatus Promineifilaceae</taxon>
        <taxon>Candidatus Promineifilum</taxon>
    </lineage>
</organism>
<dbReference type="AlphaFoldDB" id="A0A161KAA1"/>
<dbReference type="RefSeq" id="WP_095042224.1">
    <property type="nucleotide sequence ID" value="NZ_LN890655.1"/>
</dbReference>
<dbReference type="OrthoDB" id="3806556at2"/>
<sequence>MDYQKMRQELNDQGYTIVRGLLTPDEVDYYISRMEALSGITRAGMQGNDQWKGTGRGSGGSSWTKPDGVVKARDFWPIAVNERLVGIVRNIVDPNVRFMQHDDIHVGFSAISWHRDSVNRDYGVGPDWDESQEPYKLVRVGIYLQTFAESNSRLGFIPGSHKPPKGPVSGGRKFSERRLKWLGAANYLSPKIQMAISNADWIPTEPGDAVIFDPRTIHSGSYITGPKYSVFVAYGVENKHFFNHYNYYRNVRSELGYGDFDPDFAELLRSHDLYPEQTPSYDFVEGAWVPSGIVKSLYNRRRDTPVEAPKM</sequence>
<dbReference type="EMBL" id="LN890655">
    <property type="protein sequence ID" value="CUS02633.2"/>
    <property type="molecule type" value="Genomic_DNA"/>
</dbReference>
<evidence type="ECO:0008006" key="3">
    <source>
        <dbReference type="Google" id="ProtNLM"/>
    </source>
</evidence>